<dbReference type="PANTHER" id="PTHR38166:SF1">
    <property type="entry name" value="C2H2-TYPE DOMAIN-CONTAINING PROTEIN"/>
    <property type="match status" value="1"/>
</dbReference>
<keyword evidence="2" id="KW-0812">Transmembrane</keyword>
<evidence type="ECO:0000256" key="1">
    <source>
        <dbReference type="SAM" id="MobiDB-lite"/>
    </source>
</evidence>
<feature type="transmembrane region" description="Helical" evidence="2">
    <location>
        <begin position="6"/>
        <end position="31"/>
    </location>
</feature>
<gene>
    <name evidence="3" type="ORF">CSAL01_08012</name>
</gene>
<protein>
    <recommendedName>
        <fullName evidence="5">C2H2-type domain-containing protein</fullName>
    </recommendedName>
</protein>
<dbReference type="PANTHER" id="PTHR38166">
    <property type="entry name" value="C2H2-TYPE DOMAIN-CONTAINING PROTEIN-RELATED"/>
    <property type="match status" value="1"/>
</dbReference>
<proteinExistence type="predicted"/>
<organism evidence="3 4">
    <name type="scientific">Colletotrichum salicis</name>
    <dbReference type="NCBI Taxonomy" id="1209931"/>
    <lineage>
        <taxon>Eukaryota</taxon>
        <taxon>Fungi</taxon>
        <taxon>Dikarya</taxon>
        <taxon>Ascomycota</taxon>
        <taxon>Pezizomycotina</taxon>
        <taxon>Sordariomycetes</taxon>
        <taxon>Hypocreomycetidae</taxon>
        <taxon>Glomerellales</taxon>
        <taxon>Glomerellaceae</taxon>
        <taxon>Colletotrichum</taxon>
        <taxon>Colletotrichum acutatum species complex</taxon>
    </lineage>
</organism>
<feature type="region of interest" description="Disordered" evidence="1">
    <location>
        <begin position="146"/>
        <end position="215"/>
    </location>
</feature>
<keyword evidence="2" id="KW-1133">Transmembrane helix</keyword>
<reference evidence="3 4" key="1">
    <citation type="submission" date="2014-02" db="EMBL/GenBank/DDBJ databases">
        <title>The genome sequence of Colletotrichum salicis CBS 607.94.</title>
        <authorList>
            <person name="Baroncelli R."/>
            <person name="Thon M.R."/>
        </authorList>
    </citation>
    <scope>NUCLEOTIDE SEQUENCE [LARGE SCALE GENOMIC DNA]</scope>
    <source>
        <strain evidence="3 4">CBS 607.94</strain>
    </source>
</reference>
<dbReference type="AlphaFoldDB" id="A0A135S4Z9"/>
<feature type="compositionally biased region" description="Polar residues" evidence="1">
    <location>
        <begin position="151"/>
        <end position="160"/>
    </location>
</feature>
<feature type="compositionally biased region" description="Basic and acidic residues" evidence="1">
    <location>
        <begin position="203"/>
        <end position="215"/>
    </location>
</feature>
<sequence length="517" mass="58414">MLFKDVLVHFFLPSILLFGALTYLYGFLVMWSLMAVGSRFLALAGAPGSISYARCSTTVIHLPLDGVSVDNGTYSVVNPNDELHESIYHDPALQFICFFARSIADWIEKLYRYSLLQNLSMVLSDHAGTILTTLAFYFGFPSSLAKEPPAKSSTKIQKQQPKSRAKSKGSATNQSKGKAPSALKTPTEGPEDSEQSGDDNEDSDKGENPRGGPHADDQVIACPFYKLDPITHYLCVAKYKFTAFNRLKQHMKRNHSLKEFYCPLCWEIFLTAAKRDHHIRQERCQSRPFPEFMLFTDDEIHQLEHTVPGKSSDQEKYFWLWDTFFKAHPRPKSPYVVEGIFEPFGLLVEVAKRNAATGEFSNWLQDQFYPPWEDVLRQLLTLRHERTQISRRVPIQSLGDPSHLVKDDAHLTVLESEPPESNRIGYAAHIWSDFPAMDLDDNMRNSSIPSGFHDIENPGSCSSANATSLSNDWNAVVENIAHKKAPRSIAPSDMPRLFEMKDLIDLDGGSEQRGPKH</sequence>
<evidence type="ECO:0000313" key="4">
    <source>
        <dbReference type="Proteomes" id="UP000070121"/>
    </source>
</evidence>
<dbReference type="OrthoDB" id="3521097at2759"/>
<keyword evidence="2" id="KW-0472">Membrane</keyword>
<dbReference type="Proteomes" id="UP000070121">
    <property type="component" value="Unassembled WGS sequence"/>
</dbReference>
<accession>A0A135S4Z9</accession>
<evidence type="ECO:0000313" key="3">
    <source>
        <dbReference type="EMBL" id="KXH30976.1"/>
    </source>
</evidence>
<comment type="caution">
    <text evidence="3">The sequence shown here is derived from an EMBL/GenBank/DDBJ whole genome shotgun (WGS) entry which is preliminary data.</text>
</comment>
<evidence type="ECO:0008006" key="5">
    <source>
        <dbReference type="Google" id="ProtNLM"/>
    </source>
</evidence>
<name>A0A135S4Z9_9PEZI</name>
<evidence type="ECO:0000256" key="2">
    <source>
        <dbReference type="SAM" id="Phobius"/>
    </source>
</evidence>
<feature type="compositionally biased region" description="Acidic residues" evidence="1">
    <location>
        <begin position="189"/>
        <end position="202"/>
    </location>
</feature>
<keyword evidence="4" id="KW-1185">Reference proteome</keyword>
<dbReference type="EMBL" id="JFFI01002527">
    <property type="protein sequence ID" value="KXH30976.1"/>
    <property type="molecule type" value="Genomic_DNA"/>
</dbReference>